<dbReference type="AlphaFoldDB" id="A0A816EYV9"/>
<reference evidence="1" key="1">
    <citation type="submission" date="2021-02" db="EMBL/GenBank/DDBJ databases">
        <authorList>
            <person name="Nowell W R."/>
        </authorList>
    </citation>
    <scope>NUCLEOTIDE SEQUENCE</scope>
</reference>
<comment type="caution">
    <text evidence="1">The sequence shown here is derived from an EMBL/GenBank/DDBJ whole genome shotgun (WGS) entry which is preliminary data.</text>
</comment>
<name>A0A816EYV9_9BILA</name>
<protein>
    <submittedName>
        <fullName evidence="1">Uncharacterized protein</fullName>
    </submittedName>
</protein>
<evidence type="ECO:0000313" key="1">
    <source>
        <dbReference type="EMBL" id="CAF1655931.1"/>
    </source>
</evidence>
<evidence type="ECO:0000313" key="2">
    <source>
        <dbReference type="EMBL" id="CAF4593592.1"/>
    </source>
</evidence>
<dbReference type="Proteomes" id="UP000681722">
    <property type="component" value="Unassembled WGS sequence"/>
</dbReference>
<proteinExistence type="predicted"/>
<evidence type="ECO:0000313" key="3">
    <source>
        <dbReference type="Proteomes" id="UP000663829"/>
    </source>
</evidence>
<dbReference type="EMBL" id="CAJNOQ010053525">
    <property type="protein sequence ID" value="CAF1655931.1"/>
    <property type="molecule type" value="Genomic_DNA"/>
</dbReference>
<sequence length="105" mass="11904">MFFLISLSRSAIKSAQFYGVNRVTRSKSTAAGGSANIKRSQQLSLQTNFNSNNNKKKQTLKAAVSVQPAIDKVQADDNNNNTCNTKWRQIWSWQFIWTRNSCTRS</sequence>
<accession>A0A816EYV9</accession>
<organism evidence="1 3">
    <name type="scientific">Didymodactylos carnosus</name>
    <dbReference type="NCBI Taxonomy" id="1234261"/>
    <lineage>
        <taxon>Eukaryota</taxon>
        <taxon>Metazoa</taxon>
        <taxon>Spiralia</taxon>
        <taxon>Gnathifera</taxon>
        <taxon>Rotifera</taxon>
        <taxon>Eurotatoria</taxon>
        <taxon>Bdelloidea</taxon>
        <taxon>Philodinida</taxon>
        <taxon>Philodinidae</taxon>
        <taxon>Didymodactylos</taxon>
    </lineage>
</organism>
<dbReference type="Proteomes" id="UP000663829">
    <property type="component" value="Unassembled WGS sequence"/>
</dbReference>
<dbReference type="EMBL" id="CAJOBC010125608">
    <property type="protein sequence ID" value="CAF4593592.1"/>
    <property type="molecule type" value="Genomic_DNA"/>
</dbReference>
<keyword evidence="3" id="KW-1185">Reference proteome</keyword>
<gene>
    <name evidence="1" type="ORF">GPM918_LOCUS45754</name>
    <name evidence="2" type="ORF">SRO942_LOCUS48593</name>
</gene>